<comment type="caution">
    <text evidence="1">The sequence shown here is derived from an EMBL/GenBank/DDBJ whole genome shotgun (WGS) entry which is preliminary data.</text>
</comment>
<sequence length="255" mass="30435">MIFCLRDSERRSRQVAGKKEKMRERLIGLSDPEYKEFNDRILNAPSVKTLGIRVPVLRKLAKETAKEMQKEDGWLYEMTRTKGEGIYQEEHMLFGMVAGYRKASREERVQYLDAWVPGICSWADCDCCVSTFGWMEEDPDFWFSYLQKWVTSNREFEVRFGVISMMDYFLKDLYIDRVLKIYEEIGQKEYYVRMGIAWSLATAYLKYPDKIIDLLKGHRMDVWTHNKAIQKCRESRRVSAEDKAMFQKLKRKQEE</sequence>
<dbReference type="Proteomes" id="UP000261080">
    <property type="component" value="Unassembled WGS sequence"/>
</dbReference>
<dbReference type="AlphaFoldDB" id="A0A3E3JZL8"/>
<keyword evidence="2" id="KW-1185">Reference proteome</keyword>
<dbReference type="PANTHER" id="PTHR34070:SF1">
    <property type="entry name" value="DNA ALKYLATION REPAIR PROTEIN"/>
    <property type="match status" value="1"/>
</dbReference>
<dbReference type="Pfam" id="PF08713">
    <property type="entry name" value="DNA_alkylation"/>
    <property type="match status" value="1"/>
</dbReference>
<dbReference type="OrthoDB" id="9784740at2"/>
<reference evidence="1 2" key="1">
    <citation type="submission" date="2018-08" db="EMBL/GenBank/DDBJ databases">
        <title>A genome reference for cultivated species of the human gut microbiota.</title>
        <authorList>
            <person name="Zou Y."/>
            <person name="Xue W."/>
            <person name="Luo G."/>
        </authorList>
    </citation>
    <scope>NUCLEOTIDE SEQUENCE [LARGE SCALE GENOMIC DNA]</scope>
    <source>
        <strain evidence="1 2">AF37-2AT</strain>
    </source>
</reference>
<dbReference type="SUPFAM" id="SSF48371">
    <property type="entry name" value="ARM repeat"/>
    <property type="match status" value="1"/>
</dbReference>
<name>A0A3E3JZL8_9FIRM</name>
<dbReference type="PANTHER" id="PTHR34070">
    <property type="entry name" value="ARMADILLO-TYPE FOLD"/>
    <property type="match status" value="1"/>
</dbReference>
<protein>
    <submittedName>
        <fullName evidence="1">DNA alkylation repair protein</fullName>
    </submittedName>
</protein>
<evidence type="ECO:0000313" key="1">
    <source>
        <dbReference type="EMBL" id="RGE85175.1"/>
    </source>
</evidence>
<organism evidence="1 2">
    <name type="scientific">Sellimonas intestinalis</name>
    <dbReference type="NCBI Taxonomy" id="1653434"/>
    <lineage>
        <taxon>Bacteria</taxon>
        <taxon>Bacillati</taxon>
        <taxon>Bacillota</taxon>
        <taxon>Clostridia</taxon>
        <taxon>Lachnospirales</taxon>
        <taxon>Lachnospiraceae</taxon>
        <taxon>Sellimonas</taxon>
    </lineage>
</organism>
<dbReference type="InterPro" id="IPR016024">
    <property type="entry name" value="ARM-type_fold"/>
</dbReference>
<evidence type="ECO:0000313" key="2">
    <source>
        <dbReference type="Proteomes" id="UP000261080"/>
    </source>
</evidence>
<dbReference type="Gene3D" id="1.25.10.90">
    <property type="match status" value="1"/>
</dbReference>
<dbReference type="EMBL" id="QVLX01000009">
    <property type="protein sequence ID" value="RGE85175.1"/>
    <property type="molecule type" value="Genomic_DNA"/>
</dbReference>
<proteinExistence type="predicted"/>
<gene>
    <name evidence="1" type="ORF">DW016_13630</name>
</gene>
<accession>A0A3E3JZL8</accession>
<dbReference type="InterPro" id="IPR014825">
    <property type="entry name" value="DNA_alkylation"/>
</dbReference>
<dbReference type="CDD" id="cd06561">
    <property type="entry name" value="AlkD_like"/>
    <property type="match status" value="1"/>
</dbReference>